<keyword evidence="2" id="KW-0732">Signal</keyword>
<dbReference type="EMBL" id="NQIK02000004">
    <property type="protein sequence ID" value="KAF7572292.1"/>
    <property type="molecule type" value="Genomic_DNA"/>
</dbReference>
<dbReference type="Proteomes" id="UP000249757">
    <property type="component" value="Unassembled WGS sequence"/>
</dbReference>
<name>A0A2W1G6V7_9PLEO</name>
<dbReference type="EMBL" id="NRDI02000004">
    <property type="protein sequence ID" value="KAI1516846.1"/>
    <property type="molecule type" value="Genomic_DNA"/>
</dbReference>
<reference evidence="3 5" key="1">
    <citation type="journal article" date="2018" name="BMC Genomics">
        <title>Comparative genomics of the wheat fungal pathogen Pyrenophora tritici-repentis reveals chromosomal variations and genome plasticity.</title>
        <authorList>
            <person name="Moolhuijzen P."/>
            <person name="See P.T."/>
            <person name="Hane J.K."/>
            <person name="Shi G."/>
            <person name="Liu Z."/>
            <person name="Oliver R.P."/>
            <person name="Moffat C.S."/>
        </authorList>
    </citation>
    <scope>NUCLEOTIDE SEQUENCE [LARGE SCALE GENOMIC DNA]</scope>
    <source>
        <strain evidence="3">M4</strain>
    </source>
</reference>
<evidence type="ECO:0000256" key="2">
    <source>
        <dbReference type="SAM" id="SignalP"/>
    </source>
</evidence>
<evidence type="ECO:0000313" key="4">
    <source>
        <dbReference type="EMBL" id="KAI1516846.1"/>
    </source>
</evidence>
<proteinExistence type="predicted"/>
<feature type="compositionally biased region" description="Pro residues" evidence="1">
    <location>
        <begin position="85"/>
        <end position="124"/>
    </location>
</feature>
<accession>A0A2W1G6V7</accession>
<keyword evidence="6" id="KW-1185">Reference proteome</keyword>
<feature type="region of interest" description="Disordered" evidence="1">
    <location>
        <begin position="85"/>
        <end position="133"/>
    </location>
</feature>
<evidence type="ECO:0000313" key="6">
    <source>
        <dbReference type="Proteomes" id="UP000249757"/>
    </source>
</evidence>
<feature type="chain" id="PRO_5042701183" evidence="2">
    <location>
        <begin position="19"/>
        <end position="261"/>
    </location>
</feature>
<gene>
    <name evidence="4" type="ORF">Ptr86124_003783</name>
    <name evidence="3" type="ORF">PtrM4_097920</name>
</gene>
<dbReference type="AlphaFoldDB" id="A0A2W1G6V7"/>
<sequence length="261" mass="27010">MRSVIAFGVAALAGSAFAAPQGYGDIGNVVENVHVVVETVVHTVYLGDDVPGPSPTTPCTTSTPVPQPTPEAAYAPPIISFVYPAPPPPAPTSSTPTPTPTPTPEYTPEPAPPAPTSETPPPAPTATAATPAPSSGGYIDIVLEWRSKMGLPALEIDLKLQANALKTIQDAGGAMVHELNQGTMAQVMAPGECTLEGFGGCYLGGWLCEKPQLQGLDGVCHKASKGWQYNGQTDHAEILISTNYGKIGCSCDMNMWACDLA</sequence>
<evidence type="ECO:0000313" key="5">
    <source>
        <dbReference type="Proteomes" id="UP000245464"/>
    </source>
</evidence>
<feature type="signal peptide" evidence="2">
    <location>
        <begin position="1"/>
        <end position="18"/>
    </location>
</feature>
<evidence type="ECO:0000256" key="1">
    <source>
        <dbReference type="SAM" id="MobiDB-lite"/>
    </source>
</evidence>
<dbReference type="OrthoDB" id="5350391at2759"/>
<feature type="region of interest" description="Disordered" evidence="1">
    <location>
        <begin position="47"/>
        <end position="71"/>
    </location>
</feature>
<protein>
    <submittedName>
        <fullName evidence="3">Periplasmic protein TonB</fullName>
    </submittedName>
</protein>
<dbReference type="PRINTS" id="PR01217">
    <property type="entry name" value="PRICHEXTENSN"/>
</dbReference>
<dbReference type="Proteomes" id="UP000245464">
    <property type="component" value="Chromosome 4"/>
</dbReference>
<organism evidence="4 6">
    <name type="scientific">Pyrenophora tritici-repentis</name>
    <dbReference type="NCBI Taxonomy" id="45151"/>
    <lineage>
        <taxon>Eukaryota</taxon>
        <taxon>Fungi</taxon>
        <taxon>Dikarya</taxon>
        <taxon>Ascomycota</taxon>
        <taxon>Pezizomycotina</taxon>
        <taxon>Dothideomycetes</taxon>
        <taxon>Pleosporomycetidae</taxon>
        <taxon>Pleosporales</taxon>
        <taxon>Pleosporineae</taxon>
        <taxon>Pleosporaceae</taxon>
        <taxon>Pyrenophora</taxon>
    </lineage>
</organism>
<reference evidence="4" key="3">
    <citation type="journal article" date="2022" name="bioRxiv">
        <title>A global pangenome for the wheat fungal pathogen Pyrenophora tritici-repentis and prediction of effector protein structural homology.</title>
        <authorList>
            <person name="Moolhuijzen P."/>
            <person name="See P.T."/>
            <person name="Shi G."/>
            <person name="Powell H.R."/>
            <person name="Cockram J."/>
            <person name="Jorgensen L.N."/>
            <person name="Benslimane H."/>
            <person name="Strelkov S.E."/>
            <person name="Turner J."/>
            <person name="Liu Z."/>
            <person name="Moffat C.S."/>
        </authorList>
    </citation>
    <scope>NUCLEOTIDE SEQUENCE</scope>
    <source>
        <strain evidence="4">86-124</strain>
    </source>
</reference>
<comment type="caution">
    <text evidence="4">The sequence shown here is derived from an EMBL/GenBank/DDBJ whole genome shotgun (WGS) entry which is preliminary data.</text>
</comment>
<reference evidence="4" key="2">
    <citation type="submission" date="2021-05" db="EMBL/GenBank/DDBJ databases">
        <authorList>
            <person name="Moolhuijzen P.M."/>
            <person name="Moffat C.S."/>
        </authorList>
    </citation>
    <scope>NUCLEOTIDE SEQUENCE</scope>
    <source>
        <strain evidence="4">86-124</strain>
    </source>
</reference>
<evidence type="ECO:0000313" key="3">
    <source>
        <dbReference type="EMBL" id="KAF7572292.1"/>
    </source>
</evidence>
<reference evidence="6" key="4">
    <citation type="journal article" date="2022" name="Microb. Genom.">
        <title>A global pangenome for the wheat fungal pathogen Pyrenophora tritici-repentis and prediction of effector protein structural homology.</title>
        <authorList>
            <person name="Moolhuijzen P.M."/>
            <person name="See P.T."/>
            <person name="Shi G."/>
            <person name="Powell H.R."/>
            <person name="Cockram J."/>
            <person name="Jorgensen L.N."/>
            <person name="Benslimane H."/>
            <person name="Strelkov S.E."/>
            <person name="Turner J."/>
            <person name="Liu Z."/>
            <person name="Moffat C.S."/>
        </authorList>
    </citation>
    <scope>NUCLEOTIDE SEQUENCE [LARGE SCALE GENOMIC DNA]</scope>
</reference>